<sequence>MSDFQNQLYQDIAAANKERYWPGFELVAFAVYDHSQVYLFNHPKFKTDHQRDYHVIKRNEQFNGCTLILYEEYPTAIVDLSLVEGYEDIYSILIHELFHGFQYLKGENRFPDEMKGITYPLLKENIELRNRERINLFNALIEEDKVKKKQYLNSFIALRELRASKINEYLEYETLIETVEGPAWYVELKAYSEKSSKSYSSVLKKYGQSLLDIYESTSNLRRSCYSSGLFMCLLLDEFSPDWKDQFLSGKGTLYDIFKLLSDEEYSDTPSEGAEISLDPDDVIHFALEKRENEFKKFQEQKGVRLNIFGEITARSFDPMNIITLGERMLHNNFLKIRINNEDYLLQQPVIAYSKNGLKDIYKLNLIIKSEPVENIGSLAIEGVGEIKGRVMKQGNSFNLFTNE</sequence>
<evidence type="ECO:0008006" key="3">
    <source>
        <dbReference type="Google" id="ProtNLM"/>
    </source>
</evidence>
<dbReference type="Proteomes" id="UP000255326">
    <property type="component" value="Unassembled WGS sequence"/>
</dbReference>
<dbReference type="RefSeq" id="WP_114747056.1">
    <property type="nucleotide sequence ID" value="NZ_QQAY01000020.1"/>
</dbReference>
<protein>
    <recommendedName>
        <fullName evidence="3">Peptide ABC transporter permease</fullName>
    </recommendedName>
</protein>
<keyword evidence="2" id="KW-1185">Reference proteome</keyword>
<gene>
    <name evidence="1" type="ORF">DFR59_1204</name>
</gene>
<dbReference type="AlphaFoldDB" id="A0A370G1Z8"/>
<dbReference type="OrthoDB" id="161597at2"/>
<evidence type="ECO:0000313" key="2">
    <source>
        <dbReference type="Proteomes" id="UP000255326"/>
    </source>
</evidence>
<name>A0A370G1Z8_9BACI</name>
<organism evidence="1 2">
    <name type="scientific">Falsibacillus pallidus</name>
    <dbReference type="NCBI Taxonomy" id="493781"/>
    <lineage>
        <taxon>Bacteria</taxon>
        <taxon>Bacillati</taxon>
        <taxon>Bacillota</taxon>
        <taxon>Bacilli</taxon>
        <taxon>Bacillales</taxon>
        <taxon>Bacillaceae</taxon>
        <taxon>Falsibacillus</taxon>
    </lineage>
</organism>
<accession>A0A370G1Z8</accession>
<evidence type="ECO:0000313" key="1">
    <source>
        <dbReference type="EMBL" id="RDI37907.1"/>
    </source>
</evidence>
<comment type="caution">
    <text evidence="1">The sequence shown here is derived from an EMBL/GenBank/DDBJ whole genome shotgun (WGS) entry which is preliminary data.</text>
</comment>
<proteinExistence type="predicted"/>
<dbReference type="EMBL" id="QQAY01000020">
    <property type="protein sequence ID" value="RDI37907.1"/>
    <property type="molecule type" value="Genomic_DNA"/>
</dbReference>
<reference evidence="1 2" key="1">
    <citation type="submission" date="2018-07" db="EMBL/GenBank/DDBJ databases">
        <title>Genomic Encyclopedia of Type Strains, Phase IV (KMG-IV): sequencing the most valuable type-strain genomes for metagenomic binning, comparative biology and taxonomic classification.</title>
        <authorList>
            <person name="Goeker M."/>
        </authorList>
    </citation>
    <scope>NUCLEOTIDE SEQUENCE [LARGE SCALE GENOMIC DNA]</scope>
    <source>
        <strain evidence="1 2">DSM 25281</strain>
    </source>
</reference>